<accession>A0A1H5D0C3</accession>
<feature type="domain" description="Guanylate cyclase" evidence="2">
    <location>
        <begin position="12"/>
        <end position="126"/>
    </location>
</feature>
<dbReference type="GO" id="GO:0006171">
    <property type="term" value="P:cAMP biosynthetic process"/>
    <property type="evidence" value="ECO:0007669"/>
    <property type="project" value="TreeGrafter"/>
</dbReference>
<dbReference type="InterPro" id="IPR029787">
    <property type="entry name" value="Nucleotide_cyclase"/>
</dbReference>
<dbReference type="RefSeq" id="WP_244549726.1">
    <property type="nucleotide sequence ID" value="NZ_FNTH01000001.1"/>
</dbReference>
<sequence>MSGSRVERRLVAVLAADVAGYSRLMGLDEVGTLEALKSHRRDIVDPAIKAHYGRIVKTTGDGMLVEFASAVDAVTCAVSVQERMAERNAASSGPHIAFRIGINIGDIIIEGDDIFGDGVNIAARIEGECRPGGVSLSASAFEQVRGKTELSFEDLGEKSLKNIDRPVRIYATHSLKAPASGLAASQIAQPKAAPPIPERPSIAVLPFQNMSGDPDQEYFADGIVEDIITGLSHFKSLFVIARNSSFTYKGKAVDIKQVGRELGVRYVLEGSVRKGSGRVRITGQLIDATNGAHLWADKFDGAVADVFELQDEITEKVVSSIAPALEVAEIERAGRQPAALHSYDLFLKGMAFYYRRTGPDFMQAYAIFKQALEIDPSYAAAHAMLAFSGLAFQAFTGVKLSVDRLQEALESAETARKLDEADAFVQAAAGHVLVYLGQKYDLGLSLVDRAVKLNPNLAPAWYSRGAVTLMCDQPEEAIKSFNHVMRLSPRDPLLVRVWYMTSWAYFSQNDYANGLRVADQALQRAPDVHSLAAFTANAIRDEKPLEARQAAQRLLEFQPDFRASHAHYLFPIRSLLVREGIQGALRDAGIPD</sequence>
<dbReference type="GO" id="GO:0004016">
    <property type="term" value="F:adenylate cyclase activity"/>
    <property type="evidence" value="ECO:0007669"/>
    <property type="project" value="UniProtKB-ARBA"/>
</dbReference>
<dbReference type="InterPro" id="IPR001054">
    <property type="entry name" value="A/G_cyclase"/>
</dbReference>
<dbReference type="Gene3D" id="3.30.70.1230">
    <property type="entry name" value="Nucleotide cyclase"/>
    <property type="match status" value="1"/>
</dbReference>
<dbReference type="Pfam" id="PF00211">
    <property type="entry name" value="Guanylate_cyc"/>
    <property type="match status" value="1"/>
</dbReference>
<dbReference type="GO" id="GO:0035556">
    <property type="term" value="P:intracellular signal transduction"/>
    <property type="evidence" value="ECO:0007669"/>
    <property type="project" value="InterPro"/>
</dbReference>
<feature type="repeat" description="TPR" evidence="1">
    <location>
        <begin position="458"/>
        <end position="491"/>
    </location>
</feature>
<keyword evidence="1" id="KW-0802">TPR repeat</keyword>
<name>A0A1H5D0C3_9BRAD</name>
<evidence type="ECO:0000313" key="3">
    <source>
        <dbReference type="EMBL" id="SED72395.1"/>
    </source>
</evidence>
<protein>
    <submittedName>
        <fullName evidence="3">Adenylate cyclase</fullName>
    </submittedName>
</protein>
<dbReference type="PROSITE" id="PS50125">
    <property type="entry name" value="GUANYLATE_CYCLASE_2"/>
    <property type="match status" value="1"/>
</dbReference>
<dbReference type="SUPFAM" id="SSF48452">
    <property type="entry name" value="TPR-like"/>
    <property type="match status" value="1"/>
</dbReference>
<dbReference type="Gene3D" id="3.40.50.10070">
    <property type="entry name" value="TolB, N-terminal domain"/>
    <property type="match status" value="1"/>
</dbReference>
<dbReference type="PANTHER" id="PTHR43081">
    <property type="entry name" value="ADENYLATE CYCLASE, TERMINAL-DIFFERENTIATION SPECIFIC-RELATED"/>
    <property type="match status" value="1"/>
</dbReference>
<evidence type="ECO:0000256" key="1">
    <source>
        <dbReference type="PROSITE-ProRule" id="PRU00339"/>
    </source>
</evidence>
<dbReference type="InterPro" id="IPR019734">
    <property type="entry name" value="TPR_rpt"/>
</dbReference>
<dbReference type="Gene3D" id="1.25.40.10">
    <property type="entry name" value="Tetratricopeptide repeat domain"/>
    <property type="match status" value="1"/>
</dbReference>
<dbReference type="PANTHER" id="PTHR43081:SF19">
    <property type="entry name" value="PH-SENSITIVE ADENYLATE CYCLASE RV1264"/>
    <property type="match status" value="1"/>
</dbReference>
<dbReference type="CDD" id="cd07302">
    <property type="entry name" value="CHD"/>
    <property type="match status" value="1"/>
</dbReference>
<dbReference type="PROSITE" id="PS50005">
    <property type="entry name" value="TPR"/>
    <property type="match status" value="1"/>
</dbReference>
<dbReference type="Proteomes" id="UP000198992">
    <property type="component" value="Unassembled WGS sequence"/>
</dbReference>
<proteinExistence type="predicted"/>
<gene>
    <name evidence="3" type="ORF">SAMN05444164_5593</name>
</gene>
<organism evidence="3 4">
    <name type="scientific">Bradyrhizobium erythrophlei</name>
    <dbReference type="NCBI Taxonomy" id="1437360"/>
    <lineage>
        <taxon>Bacteria</taxon>
        <taxon>Pseudomonadati</taxon>
        <taxon>Pseudomonadota</taxon>
        <taxon>Alphaproteobacteria</taxon>
        <taxon>Hyphomicrobiales</taxon>
        <taxon>Nitrobacteraceae</taxon>
        <taxon>Bradyrhizobium</taxon>
    </lineage>
</organism>
<dbReference type="SMART" id="SM00028">
    <property type="entry name" value="TPR"/>
    <property type="match status" value="3"/>
</dbReference>
<evidence type="ECO:0000259" key="2">
    <source>
        <dbReference type="PROSITE" id="PS50125"/>
    </source>
</evidence>
<dbReference type="InterPro" id="IPR050697">
    <property type="entry name" value="Adenylyl/Guanylyl_Cyclase_3/4"/>
</dbReference>
<dbReference type="EMBL" id="FNTH01000001">
    <property type="protein sequence ID" value="SED72395.1"/>
    <property type="molecule type" value="Genomic_DNA"/>
</dbReference>
<dbReference type="SUPFAM" id="SSF55073">
    <property type="entry name" value="Nucleotide cyclase"/>
    <property type="match status" value="1"/>
</dbReference>
<reference evidence="3 4" key="1">
    <citation type="submission" date="2016-10" db="EMBL/GenBank/DDBJ databases">
        <authorList>
            <person name="de Groot N.N."/>
        </authorList>
    </citation>
    <scope>NUCLEOTIDE SEQUENCE [LARGE SCALE GENOMIC DNA]</scope>
    <source>
        <strain evidence="3 4">MT12</strain>
    </source>
</reference>
<evidence type="ECO:0000313" key="4">
    <source>
        <dbReference type="Proteomes" id="UP000198992"/>
    </source>
</evidence>
<dbReference type="InterPro" id="IPR011990">
    <property type="entry name" value="TPR-like_helical_dom_sf"/>
</dbReference>
<dbReference type="AlphaFoldDB" id="A0A1H5D0C3"/>